<evidence type="ECO:0000256" key="8">
    <source>
        <dbReference type="ARBA" id="ARBA00022692"/>
    </source>
</evidence>
<evidence type="ECO:0000313" key="20">
    <source>
        <dbReference type="EMBL" id="ARH53844.1"/>
    </source>
</evidence>
<evidence type="ECO:0000256" key="6">
    <source>
        <dbReference type="ARBA" id="ARBA00022448"/>
    </source>
</evidence>
<geneLocation type="mitochondrion" evidence="20"/>
<protein>
    <recommendedName>
        <fullName evidence="5 18">NADH-ubiquinone oxidoreductase chain 2</fullName>
        <ecNumber evidence="4 18">7.1.1.2</ecNumber>
    </recommendedName>
</protein>
<evidence type="ECO:0000256" key="17">
    <source>
        <dbReference type="ARBA" id="ARBA00049551"/>
    </source>
</evidence>
<dbReference type="PRINTS" id="PR01436">
    <property type="entry name" value="NADHDHGNASE2"/>
</dbReference>
<comment type="subcellular location">
    <subcellularLocation>
        <location evidence="2 18">Mitochondrion inner membrane</location>
        <topology evidence="2 18">Multi-pass membrane protein</topology>
    </subcellularLocation>
</comment>
<evidence type="ECO:0000256" key="13">
    <source>
        <dbReference type="ARBA" id="ARBA00023027"/>
    </source>
</evidence>
<keyword evidence="10 18" id="KW-1278">Translocase</keyword>
<dbReference type="Pfam" id="PF00361">
    <property type="entry name" value="Proton_antipo_M"/>
    <property type="match status" value="1"/>
</dbReference>
<feature type="transmembrane region" description="Helical" evidence="18">
    <location>
        <begin position="6"/>
        <end position="35"/>
    </location>
</feature>
<keyword evidence="8 18" id="KW-0812">Transmembrane</keyword>
<dbReference type="AlphaFoldDB" id="A0A343C1F1"/>
<keyword evidence="15 18" id="KW-0496">Mitochondrion</keyword>
<feature type="transmembrane region" description="Helical" evidence="18">
    <location>
        <begin position="312"/>
        <end position="331"/>
    </location>
</feature>
<feature type="transmembrane region" description="Helical" evidence="18">
    <location>
        <begin position="83"/>
        <end position="108"/>
    </location>
</feature>
<evidence type="ECO:0000256" key="7">
    <source>
        <dbReference type="ARBA" id="ARBA00022660"/>
    </source>
</evidence>
<feature type="transmembrane region" description="Helical" evidence="18">
    <location>
        <begin position="169"/>
        <end position="186"/>
    </location>
</feature>
<dbReference type="GO" id="GO:0008137">
    <property type="term" value="F:NADH dehydrogenase (ubiquinone) activity"/>
    <property type="evidence" value="ECO:0007669"/>
    <property type="project" value="UniProtKB-EC"/>
</dbReference>
<keyword evidence="11 18" id="KW-0249">Electron transport</keyword>
<reference evidence="20" key="1">
    <citation type="submission" date="2016-04" db="EMBL/GenBank/DDBJ databases">
        <title>Mitochondria of beetle species.</title>
        <authorList>
            <person name="Hunter A."/>
            <person name="Moriniere J."/>
            <person name="Tang P."/>
            <person name="Linard B."/>
            <person name="Crampton-Platt A."/>
            <person name="Vogler A.P."/>
        </authorList>
    </citation>
    <scope>NUCLEOTIDE SEQUENCE</scope>
</reference>
<keyword evidence="7 18" id="KW-0679">Respiratory chain</keyword>
<keyword evidence="9 18" id="KW-0999">Mitochondrion inner membrane</keyword>
<dbReference type="PANTHER" id="PTHR46552">
    <property type="entry name" value="NADH-UBIQUINONE OXIDOREDUCTASE CHAIN 2"/>
    <property type="match status" value="1"/>
</dbReference>
<evidence type="ECO:0000256" key="16">
    <source>
        <dbReference type="ARBA" id="ARBA00023136"/>
    </source>
</evidence>
<feature type="transmembrane region" description="Helical" evidence="18">
    <location>
        <begin position="144"/>
        <end position="162"/>
    </location>
</feature>
<evidence type="ECO:0000256" key="2">
    <source>
        <dbReference type="ARBA" id="ARBA00004448"/>
    </source>
</evidence>
<evidence type="ECO:0000256" key="14">
    <source>
        <dbReference type="ARBA" id="ARBA00023075"/>
    </source>
</evidence>
<dbReference type="EC" id="7.1.1.2" evidence="4 18"/>
<comment type="similarity">
    <text evidence="3 18">Belongs to the complex I subunit 2 family.</text>
</comment>
<evidence type="ECO:0000256" key="3">
    <source>
        <dbReference type="ARBA" id="ARBA00007012"/>
    </source>
</evidence>
<evidence type="ECO:0000256" key="12">
    <source>
        <dbReference type="ARBA" id="ARBA00022989"/>
    </source>
</evidence>
<dbReference type="InterPro" id="IPR003917">
    <property type="entry name" value="NADH_UbQ_OxRdtase_chain2"/>
</dbReference>
<dbReference type="GO" id="GO:0005743">
    <property type="term" value="C:mitochondrial inner membrane"/>
    <property type="evidence" value="ECO:0007669"/>
    <property type="project" value="UniProtKB-SubCell"/>
</dbReference>
<keyword evidence="12 18" id="KW-1133">Transmembrane helix</keyword>
<feature type="transmembrane region" description="Helical" evidence="18">
    <location>
        <begin position="261"/>
        <end position="285"/>
    </location>
</feature>
<evidence type="ECO:0000256" key="15">
    <source>
        <dbReference type="ARBA" id="ARBA00023128"/>
    </source>
</evidence>
<feature type="domain" description="NADH:quinone oxidoreductase/Mrp antiporter transmembrane" evidence="19">
    <location>
        <begin position="20"/>
        <end position="280"/>
    </location>
</feature>
<feature type="transmembrane region" description="Helical" evidence="18">
    <location>
        <begin position="230"/>
        <end position="249"/>
    </location>
</feature>
<comment type="function">
    <text evidence="1">Core subunit of the mitochondrial membrane respiratory chain NADH dehydrogenase (Complex I) that is believed to belong to the minimal assembly required for catalysis. Complex I functions in the transfer of electrons from NADH to the respiratory chain. The immediate electron acceptor for the enzyme is believed to be ubiquinone.</text>
</comment>
<comment type="catalytic activity">
    <reaction evidence="17 18">
        <text>a ubiquinone + NADH + 5 H(+)(in) = a ubiquinol + NAD(+) + 4 H(+)(out)</text>
        <dbReference type="Rhea" id="RHEA:29091"/>
        <dbReference type="Rhea" id="RHEA-COMP:9565"/>
        <dbReference type="Rhea" id="RHEA-COMP:9566"/>
        <dbReference type="ChEBI" id="CHEBI:15378"/>
        <dbReference type="ChEBI" id="CHEBI:16389"/>
        <dbReference type="ChEBI" id="CHEBI:17976"/>
        <dbReference type="ChEBI" id="CHEBI:57540"/>
        <dbReference type="ChEBI" id="CHEBI:57945"/>
        <dbReference type="EC" id="7.1.1.2"/>
    </reaction>
</comment>
<dbReference type="GO" id="GO:0006120">
    <property type="term" value="P:mitochondrial electron transport, NADH to ubiquinone"/>
    <property type="evidence" value="ECO:0007669"/>
    <property type="project" value="InterPro"/>
</dbReference>
<keyword evidence="13 18" id="KW-0520">NAD</keyword>
<name>A0A343C1F1_9COLE</name>
<evidence type="ECO:0000256" key="4">
    <source>
        <dbReference type="ARBA" id="ARBA00012944"/>
    </source>
</evidence>
<keyword evidence="14 18" id="KW-0830">Ubiquinone</keyword>
<keyword evidence="16 18" id="KW-0472">Membrane</keyword>
<evidence type="ECO:0000256" key="1">
    <source>
        <dbReference type="ARBA" id="ARBA00003257"/>
    </source>
</evidence>
<dbReference type="InterPro" id="IPR050175">
    <property type="entry name" value="Complex_I_Subunit_2"/>
</dbReference>
<keyword evidence="6" id="KW-0813">Transport</keyword>
<proteinExistence type="inferred from homology"/>
<feature type="transmembrane region" description="Helical" evidence="18">
    <location>
        <begin position="192"/>
        <end position="210"/>
    </location>
</feature>
<sequence>MYKMIFFITAIVGTLISISSYSWIGTWMGLEINLISFIPLINDKKNPLSAESSMKYFLVQALASSALLFSVMILMMNNFNQKIAPMILLILNSALLMKMGAAPFHFWVPQIMIQMNWNKNMILLTSQKIAPMILLMYTNNSVNFMMMMIIMSMTVGSIMGLNQTNLKTIMAYSSINHTGWMISAMLLMENIWMTYFIIYCMISLSMMKILKIMNINHLKQLYFSSNKSMLIKFSFIINFLSMGGLPPFLGFLPKLLIIQNLIFIGFKLMAFMMIMLTMITLFFYLRVTFSILMMNFNNFSWKINVKFFNNKIIFVINSMSLTGLIFLTNIINF</sequence>
<evidence type="ECO:0000256" key="5">
    <source>
        <dbReference type="ARBA" id="ARBA00021008"/>
    </source>
</evidence>
<evidence type="ECO:0000256" key="18">
    <source>
        <dbReference type="RuleBase" id="RU003403"/>
    </source>
</evidence>
<accession>A0A343C1F1</accession>
<comment type="function">
    <text evidence="18">Core subunit of the mitochondrial membrane respiratory chain NADH dehydrogenase (Complex I) which catalyzes electron transfer from NADH through the respiratory chain, using ubiquinone as an electron acceptor. Essential for the catalytic activity and assembly of complex I.</text>
</comment>
<dbReference type="PANTHER" id="PTHR46552:SF1">
    <property type="entry name" value="NADH-UBIQUINONE OXIDOREDUCTASE CHAIN 2"/>
    <property type="match status" value="1"/>
</dbReference>
<gene>
    <name evidence="20" type="primary">nad2</name>
</gene>
<evidence type="ECO:0000256" key="10">
    <source>
        <dbReference type="ARBA" id="ARBA00022967"/>
    </source>
</evidence>
<evidence type="ECO:0000256" key="11">
    <source>
        <dbReference type="ARBA" id="ARBA00022982"/>
    </source>
</evidence>
<dbReference type="EMBL" id="KX087288">
    <property type="protein sequence ID" value="ARH53844.1"/>
    <property type="molecule type" value="Genomic_DNA"/>
</dbReference>
<evidence type="ECO:0000256" key="9">
    <source>
        <dbReference type="ARBA" id="ARBA00022792"/>
    </source>
</evidence>
<dbReference type="InterPro" id="IPR001750">
    <property type="entry name" value="ND/Mrp_TM"/>
</dbReference>
<organism evidence="20">
    <name type="scientific">Elodes minuta</name>
    <dbReference type="NCBI Taxonomy" id="877997"/>
    <lineage>
        <taxon>Eukaryota</taxon>
        <taxon>Metazoa</taxon>
        <taxon>Ecdysozoa</taxon>
        <taxon>Arthropoda</taxon>
        <taxon>Hexapoda</taxon>
        <taxon>Insecta</taxon>
        <taxon>Pterygota</taxon>
        <taxon>Neoptera</taxon>
        <taxon>Endopterygota</taxon>
        <taxon>Coleoptera</taxon>
        <taxon>Polyphaga</taxon>
        <taxon>Elateriformia</taxon>
        <taxon>Scirtoidea</taxon>
        <taxon>Scirtidae</taxon>
        <taxon>Elodes</taxon>
    </lineage>
</organism>
<evidence type="ECO:0000259" key="19">
    <source>
        <dbReference type="Pfam" id="PF00361"/>
    </source>
</evidence>
<feature type="transmembrane region" description="Helical" evidence="18">
    <location>
        <begin position="56"/>
        <end position="77"/>
    </location>
</feature>